<evidence type="ECO:0000313" key="6">
    <source>
        <dbReference type="EMBL" id="MDK4300032.1"/>
    </source>
</evidence>
<dbReference type="PANTHER" id="PTHR43140:SF1">
    <property type="entry name" value="TYPE I RESTRICTION ENZYME ECOKI SPECIFICITY SUBUNIT"/>
    <property type="match status" value="1"/>
</dbReference>
<dbReference type="CDD" id="cd17294">
    <property type="entry name" value="RMtype1_S_MmaC7ORF19P_TRD1-CR1_like"/>
    <property type="match status" value="1"/>
</dbReference>
<organism evidence="6 7">
    <name type="scientific">Corynebacterium propinquum</name>
    <dbReference type="NCBI Taxonomy" id="43769"/>
    <lineage>
        <taxon>Bacteria</taxon>
        <taxon>Bacillati</taxon>
        <taxon>Actinomycetota</taxon>
        <taxon>Actinomycetes</taxon>
        <taxon>Mycobacteriales</taxon>
        <taxon>Corynebacteriaceae</taxon>
        <taxon>Corynebacterium</taxon>
    </lineage>
</organism>
<keyword evidence="6" id="KW-0378">Hydrolase</keyword>
<dbReference type="PANTHER" id="PTHR43140">
    <property type="entry name" value="TYPE-1 RESTRICTION ENZYME ECOKI SPECIFICITY PROTEIN"/>
    <property type="match status" value="1"/>
</dbReference>
<keyword evidence="7" id="KW-1185">Reference proteome</keyword>
<feature type="domain" description="Type I restriction modification DNA specificity" evidence="5">
    <location>
        <begin position="194"/>
        <end position="365"/>
    </location>
</feature>
<dbReference type="InterPro" id="IPR000055">
    <property type="entry name" value="Restrct_endonuc_typeI_TRD"/>
</dbReference>
<evidence type="ECO:0000256" key="2">
    <source>
        <dbReference type="ARBA" id="ARBA00022747"/>
    </source>
</evidence>
<evidence type="ECO:0000313" key="7">
    <source>
        <dbReference type="Proteomes" id="UP001243856"/>
    </source>
</evidence>
<dbReference type="InterPro" id="IPR051212">
    <property type="entry name" value="Type-I_RE_S_subunit"/>
</dbReference>
<proteinExistence type="inferred from homology"/>
<protein>
    <submittedName>
        <fullName evidence="6">Restriction endonuclease subunit S</fullName>
        <ecNumber evidence="6">3.1.21.-</ecNumber>
    </submittedName>
</protein>
<dbReference type="Proteomes" id="UP001243856">
    <property type="component" value="Unassembled WGS sequence"/>
</dbReference>
<keyword evidence="6" id="KW-0255">Endonuclease</keyword>
<dbReference type="EC" id="3.1.21.-" evidence="6"/>
<keyword evidence="6" id="KW-0540">Nuclease</keyword>
<feature type="domain" description="Type I restriction modification DNA specificity" evidence="5">
    <location>
        <begin position="56"/>
        <end position="174"/>
    </location>
</feature>
<gene>
    <name evidence="6" type="ORF">QPX45_02005</name>
</gene>
<accession>A0ABT7FZX9</accession>
<comment type="subunit">
    <text evidence="4">The methyltransferase is composed of M and S polypeptides.</text>
</comment>
<dbReference type="Gene3D" id="1.10.287.1120">
    <property type="entry name" value="Bipartite methylase S protein"/>
    <property type="match status" value="1"/>
</dbReference>
<dbReference type="InterPro" id="IPR044946">
    <property type="entry name" value="Restrct_endonuc_typeI_TRD_sf"/>
</dbReference>
<dbReference type="EMBL" id="JASNVK010000002">
    <property type="protein sequence ID" value="MDK4300032.1"/>
    <property type="molecule type" value="Genomic_DNA"/>
</dbReference>
<evidence type="ECO:0000256" key="3">
    <source>
        <dbReference type="ARBA" id="ARBA00023125"/>
    </source>
</evidence>
<evidence type="ECO:0000256" key="1">
    <source>
        <dbReference type="ARBA" id="ARBA00010923"/>
    </source>
</evidence>
<dbReference type="Pfam" id="PF01420">
    <property type="entry name" value="Methylase_S"/>
    <property type="match status" value="2"/>
</dbReference>
<sequence length="385" mass="43222">MSRVDDLIKELCPNGVEFKKLKNLGVRNKGIGITAAKMRELDIGRGIRVFAGGATIAHIEETSLDASKIIKEPSIIVKSRGHIGFDYCDVPFTHKSELWSYTLNSPLIDQKFVYHLLNSQKSYFQSLAEGTSVKIPQLSIRDTDEHEIPVPPLEIQQEIARILDKFTQLEARRKQYAYYREQLLTFPETGGQPLKLADVCRRISTGATPKAGSRKYYENGTIPWLRTAEVSFNTIYSTETAITEAALAETGVSWVEAQSIIVAISGATAGRSAVTAIPLTTNQHCCNMAIDSEKADFRYVFHWLGAHYEDLKKRGRGARADLNLSIIKNFPIVLPPLEEQRRIVAILDKFDALVNDISTGLPAEIAARRKQYEYYRNKLLSFEPV</sequence>
<reference evidence="6 7" key="1">
    <citation type="submission" date="2023-05" db="EMBL/GenBank/DDBJ databases">
        <title>Metabolic capabilities are highly conserved among human nasal-associated Corynebacterium species in pangenomic analyses.</title>
        <authorList>
            <person name="Tran T.H."/>
            <person name="Roberts A.Q."/>
            <person name="Escapa I.F."/>
            <person name="Gao W."/>
            <person name="Conlan S."/>
            <person name="Kong H."/>
            <person name="Segre J.A."/>
            <person name="Kelly M.S."/>
            <person name="Lemon K.P."/>
        </authorList>
    </citation>
    <scope>NUCLEOTIDE SEQUENCE [LARGE SCALE GENOMIC DNA]</scope>
    <source>
        <strain evidence="6 7">KPL2811</strain>
    </source>
</reference>
<dbReference type="Gene3D" id="3.90.220.20">
    <property type="entry name" value="DNA methylase specificity domains"/>
    <property type="match status" value="2"/>
</dbReference>
<dbReference type="GO" id="GO:0016787">
    <property type="term" value="F:hydrolase activity"/>
    <property type="evidence" value="ECO:0007669"/>
    <property type="project" value="UniProtKB-KW"/>
</dbReference>
<keyword evidence="3" id="KW-0238">DNA-binding</keyword>
<name>A0ABT7FZX9_9CORY</name>
<keyword evidence="2" id="KW-0680">Restriction system</keyword>
<evidence type="ECO:0000259" key="5">
    <source>
        <dbReference type="Pfam" id="PF01420"/>
    </source>
</evidence>
<dbReference type="RefSeq" id="WP_284585786.1">
    <property type="nucleotide sequence ID" value="NZ_JASNVK010000002.1"/>
</dbReference>
<dbReference type="CDD" id="cd17291">
    <property type="entry name" value="RMtype1_S_MgeORF438P-TRD-CR_like"/>
    <property type="match status" value="1"/>
</dbReference>
<comment type="caution">
    <text evidence="6">The sequence shown here is derived from an EMBL/GenBank/DDBJ whole genome shotgun (WGS) entry which is preliminary data.</text>
</comment>
<dbReference type="GO" id="GO:0004519">
    <property type="term" value="F:endonuclease activity"/>
    <property type="evidence" value="ECO:0007669"/>
    <property type="project" value="UniProtKB-KW"/>
</dbReference>
<comment type="similarity">
    <text evidence="1">Belongs to the type-I restriction system S methylase family.</text>
</comment>
<dbReference type="SUPFAM" id="SSF116734">
    <property type="entry name" value="DNA methylase specificity domain"/>
    <property type="match status" value="2"/>
</dbReference>
<evidence type="ECO:0000256" key="4">
    <source>
        <dbReference type="ARBA" id="ARBA00038652"/>
    </source>
</evidence>